<comment type="similarity">
    <text evidence="3">Belongs to the DOCK family.</text>
</comment>
<dbReference type="InterPro" id="IPR027357">
    <property type="entry name" value="DOCKER_dom"/>
</dbReference>
<dbReference type="FunCoup" id="F1SNP7">
    <property type="interactions" value="774"/>
</dbReference>
<dbReference type="Pfam" id="PF06920">
    <property type="entry name" value="DHR-2_Lobe_A"/>
    <property type="match status" value="2"/>
</dbReference>
<dbReference type="InterPro" id="IPR021816">
    <property type="entry name" value="DOCK_C/D_N"/>
</dbReference>
<dbReference type="Pfam" id="PF00169">
    <property type="entry name" value="PH"/>
    <property type="match status" value="1"/>
</dbReference>
<dbReference type="Reactome" id="R-SSC-9013148">
    <property type="pathway name" value="CDC42 GTPase cycle"/>
</dbReference>
<dbReference type="GeneTree" id="ENSGT00940000157469"/>
<dbReference type="GO" id="GO:0001782">
    <property type="term" value="P:B cell homeostasis"/>
    <property type="evidence" value="ECO:0007669"/>
    <property type="project" value="Ensembl"/>
</dbReference>
<dbReference type="GO" id="GO:0005654">
    <property type="term" value="C:nucleoplasm"/>
    <property type="evidence" value="ECO:0007669"/>
    <property type="project" value="Ensembl"/>
</dbReference>
<evidence type="ECO:0000313" key="10">
    <source>
        <dbReference type="VGNC" id="VGNC:96007"/>
    </source>
</evidence>
<dbReference type="PROSITE" id="PS50003">
    <property type="entry name" value="PH_DOMAIN"/>
    <property type="match status" value="1"/>
</dbReference>
<dbReference type="Pfam" id="PF11878">
    <property type="entry name" value="DOCK_C-D_N"/>
    <property type="match status" value="1"/>
</dbReference>
<dbReference type="CDD" id="cd11699">
    <property type="entry name" value="DHR2_DOCK10"/>
    <property type="match status" value="1"/>
</dbReference>
<evidence type="ECO:0000313" key="8">
    <source>
        <dbReference type="Ensembl" id="ENSSSCP00000017201.5"/>
    </source>
</evidence>
<sequence length="2161" mass="247364">MGCTASIVLLQAFRSVVQRSCPHICRRRQEEPSHEILPLESDDEMSRPRTLIIMQEKPRLLEPLDYETVVEELEKTYQNDPLRDLLFFPRDDFSTTTVPWDIRTLYSTVPEDAEHKAENLLVKEACKFYSSQWYVVNYKYEQYSGDIRQLPRAEYKPEKLPSHSFEVDHEDADKDEDTTSHSSSKGGGGAGGTGVFKSGWLYKGNFNSTVNNTVTVRSFKKRFFQLTQLPDNSYIMNFYKDEKISKEPKGCIFLDSCTGVVQNNRLRKYAFELKMNDLTYFVLAAETESDMDEWIHTLNRILQISPEGPPQGRRSTELADLGLDSLDNSITCECTPEETDSSENSLHPDFTKYLTETEESVKTTRNIERLNLFSLDPDIDSLKLQKKDLLEPDFVIKPFEEKAAKRIMIICKALNLNLQGCVTENENDPITNIEPFFVSVALYDLRDSRKISADFHVDLNHTAVRQMISGASVALENGNIDAVTPRQSEEPHIKGFPEEWLKFPKQAIFSVSNPHSEIVLVAKIEKVLMGNIASGAEPYIKNPDSNKYAQKILKSNRQFCSKLGKYRMPFAWAVRSVFKDNQGNVDRDSRFSPLYRQESSKISTEDLLKLVSDYRRADRISKTQTIPGSLDIAVDNIPLEHPNCVTSSFIPVKPFNVVAPPEPTVEVEEFVYDSTKYCRPYRVYKNQIYVYPKHLKYDSQRCFSKARNITVCIEFKNSDEEDAKPVKCIYGKPGGPLFTSAAYTAVLHHSQNPDFSDEVKIELPTQLHEKHHILFSFYHITCDINAKANAKKKEALETPVGYAWLPLMKHDQIASQEYSIPVATSLPPNYLSFQDSSSGKHGGSDIKWVDGGKPLFKVSTFVVSTVNTQDPHVNEFFRQCQKREKDMSQSPTSNFVRSCKNLLNVEKIHTIMSFLPIILNQLFKVLVQNEEDEINTAVTRVLTDIMAKCHEEQLDHSVQSYIKFVFKTTACKERTIHEELAKNVTGLLKSNDFPTVKHVLKHSWFFFAIILKSMAQHLIDTNKIQLSRPQRFPESYQNELDNLVMVLSDHVTWKNKDALEETRRANHSVARFLKRCFTFMDRGFVFKMVNNYISMFSSGDPKILCQFKFDFLQEVCQHEHFIPLCLPIRSANIPDPLTPSESIQELHASDMPEYSITNEFCRKHFLIGILLREVGFALQEDQDVRHLALAVLKNLMAKHSFDDRYREPAKQAQIASLYMPLYGMLLDNMPRIYLKDLYPFTINTSNQGSRDDLSTNGGFQAQSAMKHANSVDTSFSKDVLNSIAAFSSIAISTVNHADSRASLASLDSNPSTNEKSSEKTDNCEKIPRPLSLIGSTLRFDKLDQAETRSLLMCFLHIMKTISEETLIAYWQRAPSPEVSDFFSILEVCLQNFRYLGKRNIIRKIAAAFKFVQSTQNNGTLKGSNPSCQTSGLLPQWMHTTSSHESQKQHRSQTLPIIRGKNALSNPKLLQMLDNTMTRQLQQSECQNSTMKRVFDTYMLFFQVNQSATALKHVFASLRLFVCKFPSAFFQGPADLCGSFCYEVLKCCNHRSRSTQTEASALLYFFMRKNFEFNKQKSIVRSHLQLIKAVSQLIADAGIGGSRFQHSLAITNNFANGDKQMKNSNFPAEVKDLTKRIRTVLMATAQMKEHEKDPEMLVDLQYSLANSYASTPELRRTWLESMAKIHARNGDLSEAAMCYIHIAALIAEYLKRRGYWKMEKLCTPSQLPEDIHPCDSNPLLTSPRGGSMFSMGWPAFLSITPNIKEEGAMKEDSGMQDTPYNENILVEQLYMCVEFLWKSERYELIADVNKPIIAVFEKQRDFKKLSDLYYDIHRSYLKVAEVVNSEKRLFGRYYRVAFYGQGFFEEEEGKEYIYKEPKLTGLSEISQRLLKLYADKFGADNVKIIQDSNKVNPKDLDPKYAYIQVTYVTPFFEEKELEDRKTDFEMHHNINRFVFETPFTLSGKKHGGVEEQCKRRTVLTTSHLFPYVKKRIQVISQSSTELNPIEVAIDEMSKKVSELNQLCTMEEVDMIRLQLKLQGSVSVKVNAGPMAYARAFLEETNAKKYPDNQVKLLKEIFRQFADACGQALDVNERLIKEDQLEYQEELRSHYKDMLSELSAIMNEQITYPDDPSKRGAERTCTRVSNKAAPTLPTVSISSSAEA</sequence>
<dbReference type="ExpressionAtlas" id="F1SNP7">
    <property type="expression patterns" value="baseline and differential"/>
</dbReference>
<dbReference type="Proteomes" id="UP000008227">
    <property type="component" value="Chromosome 15"/>
</dbReference>
<dbReference type="InterPro" id="IPR026791">
    <property type="entry name" value="DOCK"/>
</dbReference>
<feature type="compositionally biased region" description="Basic and acidic residues" evidence="4">
    <location>
        <begin position="2129"/>
        <end position="2139"/>
    </location>
</feature>
<dbReference type="Reactome" id="R-SSC-983231">
    <property type="pathway name" value="Factors involved in megakaryocyte development and platelet production"/>
</dbReference>
<dbReference type="CDD" id="cd08697">
    <property type="entry name" value="C2_Dock-D"/>
    <property type="match status" value="1"/>
</dbReference>
<feature type="compositionally biased region" description="Basic and acidic residues" evidence="4">
    <location>
        <begin position="1315"/>
        <end position="1325"/>
    </location>
</feature>
<feature type="domain" description="DOCKER" evidence="7">
    <location>
        <begin position="1665"/>
        <end position="2125"/>
    </location>
</feature>
<dbReference type="InterPro" id="IPR046773">
    <property type="entry name" value="DOCKER_Lobe_C"/>
</dbReference>
<evidence type="ECO:0000259" key="5">
    <source>
        <dbReference type="PROSITE" id="PS50003"/>
    </source>
</evidence>
<dbReference type="Gene3D" id="1.20.58.740">
    <property type="match status" value="1"/>
</dbReference>
<dbReference type="Reactome" id="R-SSC-9013404">
    <property type="pathway name" value="RAC2 GTPase cycle"/>
</dbReference>
<evidence type="ECO:0000256" key="1">
    <source>
        <dbReference type="ARBA" id="ARBA00022553"/>
    </source>
</evidence>
<dbReference type="Pfam" id="PF20421">
    <property type="entry name" value="DHR-2_Lobe_C"/>
    <property type="match status" value="1"/>
</dbReference>
<dbReference type="GO" id="GO:0005829">
    <property type="term" value="C:cytosol"/>
    <property type="evidence" value="ECO:0007669"/>
    <property type="project" value="Ensembl"/>
</dbReference>
<dbReference type="GO" id="GO:0005085">
    <property type="term" value="F:guanyl-nucleotide exchange factor activity"/>
    <property type="evidence" value="ECO:0000318"/>
    <property type="project" value="GO_Central"/>
</dbReference>
<dbReference type="InParanoid" id="F1SNP7"/>
<dbReference type="InterPro" id="IPR046770">
    <property type="entry name" value="DOCKER_Lobe_B"/>
</dbReference>
<evidence type="ECO:0000313" key="9">
    <source>
        <dbReference type="Proteomes" id="UP000008227"/>
    </source>
</evidence>
<feature type="region of interest" description="Disordered" evidence="4">
    <location>
        <begin position="169"/>
        <end position="190"/>
    </location>
</feature>
<dbReference type="VGNC" id="VGNC:96007">
    <property type="gene designation" value="DOCK10"/>
</dbReference>
<evidence type="ECO:0000259" key="6">
    <source>
        <dbReference type="PROSITE" id="PS51650"/>
    </source>
</evidence>
<dbReference type="Bgee" id="ENSSSCG00000016237">
    <property type="expression patterns" value="Expressed in mesenteric lymph node and 42 other cell types or tissues"/>
</dbReference>
<reference evidence="8" key="2">
    <citation type="journal article" date="2020" name="Gigascience">
        <title>An improved pig reference genome sequence to enable pig genetics and genomics research.</title>
        <authorList>
            <person name="Warr A."/>
            <person name="Affara N."/>
            <person name="Aken B."/>
            <person name="Beiki H."/>
            <person name="Bickhart D.M."/>
            <person name="Billis K."/>
            <person name="Chow W."/>
            <person name="Eory L."/>
            <person name="Finlayson H.A."/>
            <person name="Flicek P."/>
            <person name="Giron C.G."/>
            <person name="Griffin D.K."/>
            <person name="Hall R."/>
            <person name="Hannum G."/>
            <person name="Hourlier T."/>
            <person name="Howe K."/>
            <person name="Hume D.A."/>
            <person name="Izuogu O."/>
            <person name="Kim K."/>
            <person name="Koren S."/>
            <person name="Liu H."/>
            <person name="Manchanda N."/>
            <person name="Martin F.J."/>
            <person name="Nonneman D.J."/>
            <person name="O'Connor R.E."/>
            <person name="Phillippy A.M."/>
            <person name="Rohrer G.A."/>
            <person name="Rosen B.D."/>
            <person name="Rund L.A."/>
            <person name="Sargent C.A."/>
            <person name="Schook L.B."/>
            <person name="Schroeder S.G."/>
            <person name="Schwartz A.S."/>
            <person name="Skinner B.M."/>
            <person name="Talbot R."/>
            <person name="Tseng E."/>
            <person name="Tuggle C.K."/>
            <person name="Watson M."/>
            <person name="Smith T.P.L."/>
            <person name="Archibald A.L."/>
        </authorList>
    </citation>
    <scope>NUCLEOTIDE SEQUENCE [LARGE SCALE GENOMIC DNA]</scope>
    <source>
        <strain evidence="8">Duroc</strain>
    </source>
</reference>
<evidence type="ECO:0000256" key="3">
    <source>
        <dbReference type="PROSITE-ProRule" id="PRU00983"/>
    </source>
</evidence>
<feature type="region of interest" description="Disordered" evidence="4">
    <location>
        <begin position="2125"/>
        <end position="2146"/>
    </location>
</feature>
<dbReference type="Gene3D" id="2.30.29.30">
    <property type="entry name" value="Pleckstrin-homology domain (PH domain)/Phosphotyrosine-binding domain (PTB)"/>
    <property type="match status" value="1"/>
</dbReference>
<dbReference type="InterPro" id="IPR043162">
    <property type="entry name" value="DOCK_C_lobe_C"/>
</dbReference>
<dbReference type="Gene3D" id="2.60.40.150">
    <property type="entry name" value="C2 domain"/>
    <property type="match status" value="1"/>
</dbReference>
<evidence type="ECO:0000259" key="7">
    <source>
        <dbReference type="PROSITE" id="PS51651"/>
    </source>
</evidence>
<dbReference type="PANTHER" id="PTHR23317">
    <property type="entry name" value="DEDICATOR OF CYTOKINESIS DOCK"/>
    <property type="match status" value="1"/>
</dbReference>
<dbReference type="GlyGen" id="F1SNP7">
    <property type="glycosylation" value="1 site"/>
</dbReference>
<dbReference type="Ensembl" id="ENSSSCT00000017680.5">
    <property type="protein sequence ID" value="ENSSSCP00000017201.5"/>
    <property type="gene ID" value="ENSSSCG00000016237.5"/>
</dbReference>
<dbReference type="GO" id="GO:0031267">
    <property type="term" value="F:small GTPase binding"/>
    <property type="evidence" value="ECO:0007669"/>
    <property type="project" value="Ensembl"/>
</dbReference>
<dbReference type="InterPro" id="IPR035892">
    <property type="entry name" value="C2_domain_sf"/>
</dbReference>
<dbReference type="InterPro" id="IPR046769">
    <property type="entry name" value="DOCKER_Lobe_A"/>
</dbReference>
<evidence type="ECO:0000256" key="2">
    <source>
        <dbReference type="ARBA" id="ARBA00022658"/>
    </source>
</evidence>
<reference evidence="8" key="4">
    <citation type="submission" date="2025-09" db="UniProtKB">
        <authorList>
            <consortium name="Ensembl"/>
        </authorList>
    </citation>
    <scope>IDENTIFICATION</scope>
</reference>
<accession>F1SNP7</accession>
<reference evidence="9" key="1">
    <citation type="submission" date="2009-11" db="EMBL/GenBank/DDBJ databases">
        <authorList>
            <consortium name="Porcine genome sequencing project"/>
        </authorList>
    </citation>
    <scope>NUCLEOTIDE SEQUENCE [LARGE SCALE GENOMIC DNA]</scope>
    <source>
        <strain evidence="9">Duroc</strain>
    </source>
</reference>
<dbReference type="HOGENOM" id="CLU_000624_1_0_1"/>
<dbReference type="SUPFAM" id="SSF50729">
    <property type="entry name" value="PH domain-like"/>
    <property type="match status" value="1"/>
</dbReference>
<dbReference type="Reactome" id="R-SSC-9013149">
    <property type="pathway name" value="RAC1 GTPase cycle"/>
</dbReference>
<dbReference type="Gene3D" id="1.25.40.410">
    <property type="match status" value="1"/>
</dbReference>
<evidence type="ECO:0000256" key="4">
    <source>
        <dbReference type="SAM" id="MobiDB-lite"/>
    </source>
</evidence>
<dbReference type="GO" id="GO:0043197">
    <property type="term" value="C:dendritic spine"/>
    <property type="evidence" value="ECO:0007669"/>
    <property type="project" value="Ensembl"/>
</dbReference>
<feature type="domain" description="PH" evidence="5">
    <location>
        <begin position="194"/>
        <end position="303"/>
    </location>
</feature>
<dbReference type="PROSITE" id="PS51650">
    <property type="entry name" value="C2_DOCK"/>
    <property type="match status" value="1"/>
</dbReference>
<dbReference type="STRING" id="9823.ENSSSCP00000017201"/>
<proteinExistence type="inferred from homology"/>
<dbReference type="InterPro" id="IPR001849">
    <property type="entry name" value="PH_domain"/>
</dbReference>
<dbReference type="Pfam" id="PF14429">
    <property type="entry name" value="DOCK-C2"/>
    <property type="match status" value="1"/>
</dbReference>
<keyword evidence="1" id="KW-0597">Phosphoprotein</keyword>
<dbReference type="GO" id="GO:0060997">
    <property type="term" value="P:dendritic spine morphogenesis"/>
    <property type="evidence" value="ECO:0000318"/>
    <property type="project" value="GO_Central"/>
</dbReference>
<dbReference type="GO" id="GO:0150052">
    <property type="term" value="P:regulation of postsynapse assembly"/>
    <property type="evidence" value="ECO:0007669"/>
    <property type="project" value="Ensembl"/>
</dbReference>
<dbReference type="GO" id="GO:0035023">
    <property type="term" value="P:regulation of Rho protein signal transduction"/>
    <property type="evidence" value="ECO:0000318"/>
    <property type="project" value="GO_Central"/>
</dbReference>
<dbReference type="FunFam" id="2.60.40.150:FF:000015">
    <property type="entry name" value="dedicator of cytokinesis protein 9 isoform X1"/>
    <property type="match status" value="1"/>
</dbReference>
<feature type="region of interest" description="Disordered" evidence="4">
    <location>
        <begin position="1303"/>
        <end position="1325"/>
    </location>
</feature>
<dbReference type="SMART" id="SM00233">
    <property type="entry name" value="PH"/>
    <property type="match status" value="1"/>
</dbReference>
<dbReference type="Pfam" id="PF20422">
    <property type="entry name" value="DHR-2_Lobe_B"/>
    <property type="match status" value="1"/>
</dbReference>
<organism evidence="8 9">
    <name type="scientific">Sus scrofa</name>
    <name type="common">Pig</name>
    <dbReference type="NCBI Taxonomy" id="9823"/>
    <lineage>
        <taxon>Eukaryota</taxon>
        <taxon>Metazoa</taxon>
        <taxon>Chordata</taxon>
        <taxon>Craniata</taxon>
        <taxon>Vertebrata</taxon>
        <taxon>Euteleostomi</taxon>
        <taxon>Mammalia</taxon>
        <taxon>Eutheria</taxon>
        <taxon>Laurasiatheria</taxon>
        <taxon>Artiodactyla</taxon>
        <taxon>Suina</taxon>
        <taxon>Suidae</taxon>
        <taxon>Sus</taxon>
    </lineage>
</organism>
<dbReference type="GO" id="GO:0030334">
    <property type="term" value="P:regulation of cell migration"/>
    <property type="evidence" value="ECO:0000318"/>
    <property type="project" value="GO_Central"/>
</dbReference>
<dbReference type="FunFam" id="2.30.29.30:FF:000016">
    <property type="entry name" value="dedicator of cytokinesis protein 9 isoform X1"/>
    <property type="match status" value="1"/>
</dbReference>
<name>F1SNP7_PIG</name>
<dbReference type="GO" id="GO:0002315">
    <property type="term" value="P:marginal zone B cell differentiation"/>
    <property type="evidence" value="ECO:0007669"/>
    <property type="project" value="Ensembl"/>
</dbReference>
<dbReference type="InterPro" id="IPR027007">
    <property type="entry name" value="C2_DOCK-type_domain"/>
</dbReference>
<dbReference type="InterPro" id="IPR043161">
    <property type="entry name" value="DOCK_C_lobe_A"/>
</dbReference>
<feature type="domain" description="C2 DOCK-type" evidence="6">
    <location>
        <begin position="685"/>
        <end position="863"/>
    </location>
</feature>
<protein>
    <submittedName>
        <fullName evidence="8">Dedicator of cytokinesis 10</fullName>
    </submittedName>
</protein>
<dbReference type="GO" id="GO:0098978">
    <property type="term" value="C:glutamatergic synapse"/>
    <property type="evidence" value="ECO:0007669"/>
    <property type="project" value="Ensembl"/>
</dbReference>
<dbReference type="InterPro" id="IPR011993">
    <property type="entry name" value="PH-like_dom_sf"/>
</dbReference>
<keyword evidence="9" id="KW-1185">Reference proteome</keyword>
<dbReference type="FunFam" id="1.20.58.740:FF:000001">
    <property type="entry name" value="dedicator of cytokinesis protein 9 isoform X1"/>
    <property type="match status" value="1"/>
</dbReference>
<dbReference type="PANTHER" id="PTHR23317:SF71">
    <property type="entry name" value="DEDICATOR OF CYTOKINESIS PROTEIN 10"/>
    <property type="match status" value="1"/>
</dbReference>
<reference evidence="8" key="3">
    <citation type="submission" date="2025-08" db="UniProtKB">
        <authorList>
            <consortium name="Ensembl"/>
        </authorList>
    </citation>
    <scope>IDENTIFICATION</scope>
</reference>
<dbReference type="PROSITE" id="PS51651">
    <property type="entry name" value="DOCKER"/>
    <property type="match status" value="1"/>
</dbReference>
<gene>
    <name evidence="8 10" type="primary">DOCK10</name>
</gene>
<keyword evidence="2" id="KW-0344">Guanine-nucleotide releasing factor</keyword>
<dbReference type="GO" id="GO:0007264">
    <property type="term" value="P:small GTPase-mediated signal transduction"/>
    <property type="evidence" value="ECO:0007669"/>
    <property type="project" value="InterPro"/>
</dbReference>
<dbReference type="Reactome" id="R-SSC-9013423">
    <property type="pathway name" value="RAC3 GTPase cycle"/>
</dbReference>
<dbReference type="CDD" id="cd13267">
    <property type="entry name" value="PH_DOCK-D"/>
    <property type="match status" value="1"/>
</dbReference>
<dbReference type="InterPro" id="IPR037809">
    <property type="entry name" value="C2_Dock-D"/>
</dbReference>